<dbReference type="EMBL" id="MLAK01000009">
    <property type="protein sequence ID" value="OHT17370.1"/>
    <property type="molecule type" value="Genomic_DNA"/>
</dbReference>
<name>A0A1J4L1S8_9EUKA</name>
<dbReference type="AlphaFoldDB" id="A0A1J4L1S8"/>
<dbReference type="VEuPathDB" id="TrichDB:TRFO_41065"/>
<keyword evidence="3" id="KW-1185">Reference proteome</keyword>
<organism evidence="2 3">
    <name type="scientific">Tritrichomonas foetus</name>
    <dbReference type="NCBI Taxonomy" id="1144522"/>
    <lineage>
        <taxon>Eukaryota</taxon>
        <taxon>Metamonada</taxon>
        <taxon>Parabasalia</taxon>
        <taxon>Tritrichomonadida</taxon>
        <taxon>Tritrichomonadidae</taxon>
        <taxon>Tritrichomonas</taxon>
    </lineage>
</organism>
<evidence type="ECO:0000313" key="2">
    <source>
        <dbReference type="EMBL" id="OHT17370.1"/>
    </source>
</evidence>
<dbReference type="RefSeq" id="XP_068370506.1">
    <property type="nucleotide sequence ID" value="XM_068513566.1"/>
</dbReference>
<proteinExistence type="predicted"/>
<protein>
    <submittedName>
        <fullName evidence="2">Uncharacterized protein</fullName>
    </submittedName>
</protein>
<reference evidence="2" key="1">
    <citation type="submission" date="2016-10" db="EMBL/GenBank/DDBJ databases">
        <authorList>
            <person name="Benchimol M."/>
            <person name="Almeida L.G."/>
            <person name="Vasconcelos A.T."/>
            <person name="Perreira-Neves A."/>
            <person name="Rosa I.A."/>
            <person name="Tasca T."/>
            <person name="Bogo M.R."/>
            <person name="de Souza W."/>
        </authorList>
    </citation>
    <scope>NUCLEOTIDE SEQUENCE [LARGE SCALE GENOMIC DNA]</scope>
    <source>
        <strain evidence="2">K</strain>
    </source>
</reference>
<comment type="caution">
    <text evidence="2">The sequence shown here is derived from an EMBL/GenBank/DDBJ whole genome shotgun (WGS) entry which is preliminary data.</text>
</comment>
<dbReference type="Proteomes" id="UP000179807">
    <property type="component" value="Unassembled WGS sequence"/>
</dbReference>
<feature type="coiled-coil region" evidence="1">
    <location>
        <begin position="35"/>
        <end position="76"/>
    </location>
</feature>
<evidence type="ECO:0000256" key="1">
    <source>
        <dbReference type="SAM" id="Coils"/>
    </source>
</evidence>
<sequence>MKKQLIKVGQEVDKNHKFYEEEILGDDRKIYPEKNNNNIQSNYELEEENNELKRKCKELEKECDETIKDYNELAEHFE</sequence>
<keyword evidence="1" id="KW-0175">Coiled coil</keyword>
<dbReference type="GeneID" id="94848270"/>
<accession>A0A1J4L1S8</accession>
<evidence type="ECO:0000313" key="3">
    <source>
        <dbReference type="Proteomes" id="UP000179807"/>
    </source>
</evidence>
<gene>
    <name evidence="2" type="ORF">TRFO_41065</name>
</gene>